<reference evidence="3" key="1">
    <citation type="journal article" date="2019" name="Int. J. Syst. Evol. Microbiol.">
        <title>The Global Catalogue of Microorganisms (GCM) 10K type strain sequencing project: providing services to taxonomists for standard genome sequencing and annotation.</title>
        <authorList>
            <consortium name="The Broad Institute Genomics Platform"/>
            <consortium name="The Broad Institute Genome Sequencing Center for Infectious Disease"/>
            <person name="Wu L."/>
            <person name="Ma J."/>
        </authorList>
    </citation>
    <scope>NUCLEOTIDE SEQUENCE [LARGE SCALE GENOMIC DNA]</scope>
    <source>
        <strain evidence="3">NBRC 109019</strain>
    </source>
</reference>
<gene>
    <name evidence="2" type="ORF">GCM10025870_02440</name>
</gene>
<proteinExistence type="predicted"/>
<dbReference type="EMBL" id="AP027734">
    <property type="protein sequence ID" value="BDZ53171.1"/>
    <property type="molecule type" value="Genomic_DNA"/>
</dbReference>
<dbReference type="SUPFAM" id="SSF53649">
    <property type="entry name" value="Alkaline phosphatase-like"/>
    <property type="match status" value="1"/>
</dbReference>
<protein>
    <recommendedName>
        <fullName evidence="4">Type I phosphodiesterase / nucleotide pyrophosphatase</fullName>
    </recommendedName>
</protein>
<dbReference type="InterPro" id="IPR017850">
    <property type="entry name" value="Alkaline_phosphatase_core_sf"/>
</dbReference>
<sequence>MLPVPADGASRLTGVLPSALASMTGGHGPFDLPAATSAVVVLADGLGVHNLRSRAGHARFLASRLARRDVIRTVLPSTTAAAIASFATGLMPGAHGLVGYRVPDRAHDRVVNQLSGWDDRMVPEAWQPHPTVFERAGAHAIRAVAIGGPATATPGSPARSCAVPSTCPARGSPTGSMQHCACSRTAPP</sequence>
<accession>A0ABM8GXD5</accession>
<dbReference type="InterPro" id="IPR002591">
    <property type="entry name" value="Phosphodiest/P_Trfase"/>
</dbReference>
<evidence type="ECO:0000256" key="1">
    <source>
        <dbReference type="SAM" id="MobiDB-lite"/>
    </source>
</evidence>
<name>A0ABM8GXD5_9MICO</name>
<feature type="region of interest" description="Disordered" evidence="1">
    <location>
        <begin position="166"/>
        <end position="188"/>
    </location>
</feature>
<keyword evidence="3" id="KW-1185">Reference proteome</keyword>
<dbReference type="Proteomes" id="UP001321477">
    <property type="component" value="Chromosome"/>
</dbReference>
<organism evidence="2 3">
    <name type="scientific">Agromyces marinus</name>
    <dbReference type="NCBI Taxonomy" id="1389020"/>
    <lineage>
        <taxon>Bacteria</taxon>
        <taxon>Bacillati</taxon>
        <taxon>Actinomycetota</taxon>
        <taxon>Actinomycetes</taxon>
        <taxon>Micrococcales</taxon>
        <taxon>Microbacteriaceae</taxon>
        <taxon>Agromyces</taxon>
    </lineage>
</organism>
<evidence type="ECO:0008006" key="4">
    <source>
        <dbReference type="Google" id="ProtNLM"/>
    </source>
</evidence>
<evidence type="ECO:0000313" key="2">
    <source>
        <dbReference type="EMBL" id="BDZ53171.1"/>
    </source>
</evidence>
<dbReference type="Pfam" id="PF01663">
    <property type="entry name" value="Phosphodiest"/>
    <property type="match status" value="1"/>
</dbReference>
<evidence type="ECO:0000313" key="3">
    <source>
        <dbReference type="Proteomes" id="UP001321477"/>
    </source>
</evidence>
<dbReference type="Gene3D" id="3.40.720.10">
    <property type="entry name" value="Alkaline Phosphatase, subunit A"/>
    <property type="match status" value="1"/>
</dbReference>